<dbReference type="RefSeq" id="WP_256395211.1">
    <property type="nucleotide sequence ID" value="NZ_JANHDJ010000002.1"/>
</dbReference>
<dbReference type="SUPFAM" id="SSF52172">
    <property type="entry name" value="CheY-like"/>
    <property type="match status" value="1"/>
</dbReference>
<organism evidence="1 2">
    <name type="scientific">Halohasta litorea</name>
    <dbReference type="NCBI Taxonomy" id="869891"/>
    <lineage>
        <taxon>Archaea</taxon>
        <taxon>Methanobacteriati</taxon>
        <taxon>Methanobacteriota</taxon>
        <taxon>Stenosarchaea group</taxon>
        <taxon>Halobacteria</taxon>
        <taxon>Halobacteriales</taxon>
        <taxon>Haloferacaceae</taxon>
        <taxon>Halohasta</taxon>
    </lineage>
</organism>
<proteinExistence type="predicted"/>
<comment type="caution">
    <text evidence="1">The sequence shown here is derived from an EMBL/GenBank/DDBJ whole genome shotgun (WGS) entry which is preliminary data.</text>
</comment>
<sequence>MTVAPAVRLLVVTDDCLFEEYTAAAVRRSPAMGVRSVSRLSAARETVADGGVGCVVLDWEFSPARIGIFHRSLRRERPRLPVILAAGRPPTELSAVGSYHAFVRKTGPEMGTSVTDAARVLTTADVADDHDTTPATVE</sequence>
<dbReference type="InterPro" id="IPR011006">
    <property type="entry name" value="CheY-like_superfamily"/>
</dbReference>
<dbReference type="Proteomes" id="UP001597052">
    <property type="component" value="Unassembled WGS sequence"/>
</dbReference>
<keyword evidence="2" id="KW-1185">Reference proteome</keyword>
<dbReference type="Gene3D" id="3.40.50.2300">
    <property type="match status" value="1"/>
</dbReference>
<protein>
    <recommendedName>
        <fullName evidence="3">Response regulatory domain-containing protein</fullName>
    </recommendedName>
</protein>
<dbReference type="EMBL" id="JBHUDM010000002">
    <property type="protein sequence ID" value="MFD1642422.1"/>
    <property type="molecule type" value="Genomic_DNA"/>
</dbReference>
<gene>
    <name evidence="1" type="ORF">ACFSBW_11110</name>
</gene>
<evidence type="ECO:0000313" key="2">
    <source>
        <dbReference type="Proteomes" id="UP001597052"/>
    </source>
</evidence>
<accession>A0ABD6D8L1</accession>
<dbReference type="AlphaFoldDB" id="A0ABD6D8L1"/>
<evidence type="ECO:0008006" key="3">
    <source>
        <dbReference type="Google" id="ProtNLM"/>
    </source>
</evidence>
<evidence type="ECO:0000313" key="1">
    <source>
        <dbReference type="EMBL" id="MFD1642422.1"/>
    </source>
</evidence>
<name>A0ABD6D8L1_9EURY</name>
<reference evidence="1 2" key="1">
    <citation type="journal article" date="2019" name="Int. J. Syst. Evol. Microbiol.">
        <title>The Global Catalogue of Microorganisms (GCM) 10K type strain sequencing project: providing services to taxonomists for standard genome sequencing and annotation.</title>
        <authorList>
            <consortium name="The Broad Institute Genomics Platform"/>
            <consortium name="The Broad Institute Genome Sequencing Center for Infectious Disease"/>
            <person name="Wu L."/>
            <person name="Ma J."/>
        </authorList>
    </citation>
    <scope>NUCLEOTIDE SEQUENCE [LARGE SCALE GENOMIC DNA]</scope>
    <source>
        <strain evidence="1 2">CGMCC 1.10593</strain>
    </source>
</reference>